<evidence type="ECO:0000313" key="3">
    <source>
        <dbReference type="Proteomes" id="UP000256970"/>
    </source>
</evidence>
<reference evidence="2 3" key="1">
    <citation type="submission" date="2016-10" db="EMBL/GenBank/DDBJ databases">
        <authorList>
            <person name="Cai Z."/>
        </authorList>
    </citation>
    <scope>NUCLEOTIDE SEQUENCE [LARGE SCALE GENOMIC DNA]</scope>
</reference>
<evidence type="ECO:0000256" key="1">
    <source>
        <dbReference type="ARBA" id="ARBA00004430"/>
    </source>
</evidence>
<sequence>MLQQLHMQSVTSSEQLSAVCDSAWRLQQLRHVSLGVGFYDIAPLLQLTRLPALQHVRLEYEETEPAVDTAPAWKQLPQLQELQLLQISAPSNMQTILAGVSGATSLTHLMLTAAVHTLDDDNDLHWHSVAACASLTGLSRLQGLRIASDSMLVAGDALALTALTGLAKLDLSGLGDAVGDVAATALACNLRQLRHLHLTECGLGDMVCLAAIRNLTQLTELRLEGNDGITQQRLMLLTGLSSLQQLRVDESEEVTAAVLDEFWAAVQRGRQQQQQQQRQR</sequence>
<evidence type="ECO:0000313" key="2">
    <source>
        <dbReference type="EMBL" id="SZX70880.1"/>
    </source>
</evidence>
<dbReference type="AlphaFoldDB" id="A0A383W112"/>
<proteinExistence type="predicted"/>
<dbReference type="GO" id="GO:0005930">
    <property type="term" value="C:axoneme"/>
    <property type="evidence" value="ECO:0007669"/>
    <property type="project" value="UniProtKB-SubCell"/>
</dbReference>
<gene>
    <name evidence="2" type="ORF">BQ4739_LOCUS11040</name>
</gene>
<keyword evidence="3" id="KW-1185">Reference proteome</keyword>
<accession>A0A383W112</accession>
<protein>
    <submittedName>
        <fullName evidence="2">Uncharacterized protein</fullName>
    </submittedName>
</protein>
<dbReference type="Gene3D" id="3.80.10.10">
    <property type="entry name" value="Ribonuclease Inhibitor"/>
    <property type="match status" value="1"/>
</dbReference>
<dbReference type="SUPFAM" id="SSF52047">
    <property type="entry name" value="RNI-like"/>
    <property type="match status" value="1"/>
</dbReference>
<dbReference type="InterPro" id="IPR032675">
    <property type="entry name" value="LRR_dom_sf"/>
</dbReference>
<comment type="subcellular location">
    <subcellularLocation>
        <location evidence="1">Cytoplasm</location>
        <location evidence="1">Cytoskeleton</location>
        <location evidence="1">Cilium axoneme</location>
    </subcellularLocation>
</comment>
<dbReference type="STRING" id="3088.A0A383W112"/>
<dbReference type="Proteomes" id="UP000256970">
    <property type="component" value="Unassembled WGS sequence"/>
</dbReference>
<name>A0A383W112_TETOB</name>
<organism evidence="2 3">
    <name type="scientific">Tetradesmus obliquus</name>
    <name type="common">Green alga</name>
    <name type="synonym">Acutodesmus obliquus</name>
    <dbReference type="NCBI Taxonomy" id="3088"/>
    <lineage>
        <taxon>Eukaryota</taxon>
        <taxon>Viridiplantae</taxon>
        <taxon>Chlorophyta</taxon>
        <taxon>core chlorophytes</taxon>
        <taxon>Chlorophyceae</taxon>
        <taxon>CS clade</taxon>
        <taxon>Sphaeropleales</taxon>
        <taxon>Scenedesmaceae</taxon>
        <taxon>Tetradesmus</taxon>
    </lineage>
</organism>
<dbReference type="EMBL" id="FNXT01001016">
    <property type="protein sequence ID" value="SZX70880.1"/>
    <property type="molecule type" value="Genomic_DNA"/>
</dbReference>